<evidence type="ECO:0000313" key="2">
    <source>
        <dbReference type="EMBL" id="KAK9830217.1"/>
    </source>
</evidence>
<reference evidence="2 3" key="1">
    <citation type="journal article" date="2024" name="Nat. Commun.">
        <title>Phylogenomics reveals the evolutionary origins of lichenization in chlorophyte algae.</title>
        <authorList>
            <person name="Puginier C."/>
            <person name="Libourel C."/>
            <person name="Otte J."/>
            <person name="Skaloud P."/>
            <person name="Haon M."/>
            <person name="Grisel S."/>
            <person name="Petersen M."/>
            <person name="Berrin J.G."/>
            <person name="Delaux P.M."/>
            <person name="Dal Grande F."/>
            <person name="Keller J."/>
        </authorList>
    </citation>
    <scope>NUCLEOTIDE SEQUENCE [LARGE SCALE GENOMIC DNA]</scope>
    <source>
        <strain evidence="2 3">SAG 2043</strain>
    </source>
</reference>
<keyword evidence="3" id="KW-1185">Reference proteome</keyword>
<organism evidence="2 3">
    <name type="scientific">[Myrmecia] bisecta</name>
    <dbReference type="NCBI Taxonomy" id="41462"/>
    <lineage>
        <taxon>Eukaryota</taxon>
        <taxon>Viridiplantae</taxon>
        <taxon>Chlorophyta</taxon>
        <taxon>core chlorophytes</taxon>
        <taxon>Trebouxiophyceae</taxon>
        <taxon>Trebouxiales</taxon>
        <taxon>Trebouxiaceae</taxon>
        <taxon>Myrmecia</taxon>
    </lineage>
</organism>
<feature type="compositionally biased region" description="Polar residues" evidence="1">
    <location>
        <begin position="599"/>
        <end position="620"/>
    </location>
</feature>
<protein>
    <submittedName>
        <fullName evidence="2">Uncharacterized protein</fullName>
    </submittedName>
</protein>
<proteinExistence type="predicted"/>
<feature type="region of interest" description="Disordered" evidence="1">
    <location>
        <begin position="1"/>
        <end position="38"/>
    </location>
</feature>
<comment type="caution">
    <text evidence="2">The sequence shown here is derived from an EMBL/GenBank/DDBJ whole genome shotgun (WGS) entry which is preliminary data.</text>
</comment>
<name>A0AAW1R9F0_9CHLO</name>
<dbReference type="AlphaFoldDB" id="A0AAW1R9F0"/>
<evidence type="ECO:0000313" key="3">
    <source>
        <dbReference type="Proteomes" id="UP001489004"/>
    </source>
</evidence>
<feature type="compositionally biased region" description="Polar residues" evidence="1">
    <location>
        <begin position="85"/>
        <end position="100"/>
    </location>
</feature>
<feature type="region of interest" description="Disordered" evidence="1">
    <location>
        <begin position="65"/>
        <end position="141"/>
    </location>
</feature>
<feature type="compositionally biased region" description="Polar residues" evidence="1">
    <location>
        <begin position="532"/>
        <end position="542"/>
    </location>
</feature>
<feature type="compositionally biased region" description="Polar residues" evidence="1">
    <location>
        <begin position="120"/>
        <end position="139"/>
    </location>
</feature>
<feature type="region of interest" description="Disordered" evidence="1">
    <location>
        <begin position="518"/>
        <end position="653"/>
    </location>
</feature>
<feature type="compositionally biased region" description="Low complexity" evidence="1">
    <location>
        <begin position="479"/>
        <end position="488"/>
    </location>
</feature>
<feature type="region of interest" description="Disordered" evidence="1">
    <location>
        <begin position="463"/>
        <end position="494"/>
    </location>
</feature>
<feature type="region of interest" description="Disordered" evidence="1">
    <location>
        <begin position="263"/>
        <end position="379"/>
    </location>
</feature>
<sequence length="653" mass="65722">MSNAAPFGSAEDAVSVGDESALSAAEPPGSLPSSPGLYRANSVVSHTAIPGVIHQDAWPAFASTPASTYGQGGAQLARRHRAASPQGSHAGEQTSAVLQHSSKRPRPHSDHSRADASPATHPTQQPSSLPSSVQGQAHQPHQALNPAHAVLASKRRRHGVDAAGSGQPGGSLDSPSLVAHMHAASIVEGIAAVADLQQPESSTLVPGTREVSAQPATPTAQRQLQLRVARSVGQPDCPQAAASVHATVLLDEDILSDVDTDLSSMRQDASRQATRACSHDDFPDPQGSVHRSCQLSEQAAHEAGSLRMAARPQGSSRPIISGSGGPLDSCGGRVSAAAPSSVTGSGTVDMTSQGGNATGSADGCAAQQPTTSTGTSSKGHLLDQSAGLAAASSLAPPLLGLPVSAITAAESLLGSFDSRMDARLLPAAGILAAHIAAAASAAAAAASANTSTLLPGSLTQAVAGGSAGSAGGMRHTLSGACPRAGAAGPPRPDRQELIQQRGMHPAMTVVTAAGRMSTRTGSWAGNPIPRHSSGSVLPNAGSSYEGAPEDAQGSRREEAGDSQEDSQHSGSVGPAGDCAEGNQDNGYEEEESRHGSADWDQQQRSGTVANGRPSDSSKAVTSPPIAAGMRRRDVNKRKRSPHCGGLRGGPPSS</sequence>
<dbReference type="EMBL" id="JALJOR010000001">
    <property type="protein sequence ID" value="KAK9830217.1"/>
    <property type="molecule type" value="Genomic_DNA"/>
</dbReference>
<feature type="region of interest" description="Disordered" evidence="1">
    <location>
        <begin position="155"/>
        <end position="174"/>
    </location>
</feature>
<feature type="compositionally biased region" description="Polar residues" evidence="1">
    <location>
        <begin position="338"/>
        <end position="359"/>
    </location>
</feature>
<dbReference type="Proteomes" id="UP001489004">
    <property type="component" value="Unassembled WGS sequence"/>
</dbReference>
<feature type="compositionally biased region" description="Polar residues" evidence="1">
    <location>
        <begin position="367"/>
        <end position="378"/>
    </location>
</feature>
<feature type="compositionally biased region" description="Polar residues" evidence="1">
    <location>
        <begin position="263"/>
        <end position="275"/>
    </location>
</feature>
<evidence type="ECO:0000256" key="1">
    <source>
        <dbReference type="SAM" id="MobiDB-lite"/>
    </source>
</evidence>
<feature type="compositionally biased region" description="Low complexity" evidence="1">
    <location>
        <begin position="19"/>
        <end position="37"/>
    </location>
</feature>
<accession>A0AAW1R9F0</accession>
<gene>
    <name evidence="2" type="ORF">WJX72_010410</name>
</gene>